<dbReference type="InterPro" id="IPR019662">
    <property type="entry name" value="DUF2516"/>
</dbReference>
<organism evidence="2 3">
    <name type="scientific">Gordonia asplenii</name>
    <dbReference type="NCBI Taxonomy" id="2725283"/>
    <lineage>
        <taxon>Bacteria</taxon>
        <taxon>Bacillati</taxon>
        <taxon>Actinomycetota</taxon>
        <taxon>Actinomycetes</taxon>
        <taxon>Mycobacteriales</taxon>
        <taxon>Gordoniaceae</taxon>
        <taxon>Gordonia</taxon>
    </lineage>
</organism>
<evidence type="ECO:0000313" key="2">
    <source>
        <dbReference type="EMBL" id="NMO00769.1"/>
    </source>
</evidence>
<name>A0A848KRQ2_9ACTN</name>
<dbReference type="AlphaFoldDB" id="A0A848KRQ2"/>
<keyword evidence="3" id="KW-1185">Reference proteome</keyword>
<protein>
    <submittedName>
        <fullName evidence="2">DUF2516 family protein</fullName>
    </submittedName>
</protein>
<accession>A0A848KRQ2</accession>
<keyword evidence="1" id="KW-0812">Transmembrane</keyword>
<dbReference type="Pfam" id="PF10724">
    <property type="entry name" value="DUF2516"/>
    <property type="match status" value="1"/>
</dbReference>
<reference evidence="2 3" key="1">
    <citation type="submission" date="2020-04" db="EMBL/GenBank/DDBJ databases">
        <title>Gordonia sp. nov. TBRC 11910.</title>
        <authorList>
            <person name="Suriyachadkun C."/>
        </authorList>
    </citation>
    <scope>NUCLEOTIDE SEQUENCE [LARGE SCALE GENOMIC DNA]</scope>
    <source>
        <strain evidence="2 3">TBRC 11910</strain>
    </source>
</reference>
<feature type="transmembrane region" description="Helical" evidence="1">
    <location>
        <begin position="77"/>
        <end position="93"/>
    </location>
</feature>
<feature type="transmembrane region" description="Helical" evidence="1">
    <location>
        <begin position="53"/>
        <end position="71"/>
    </location>
</feature>
<comment type="caution">
    <text evidence="2">The sequence shown here is derived from an EMBL/GenBank/DDBJ whole genome shotgun (WGS) entry which is preliminary data.</text>
</comment>
<keyword evidence="1" id="KW-0472">Membrane</keyword>
<gene>
    <name evidence="2" type="ORF">HH308_06010</name>
</gene>
<proteinExistence type="predicted"/>
<sequence length="110" mass="11885">MDAVDFLTVMGYGQSLVFLLIQVAAFLASLTALIHAAIQRPDAFTAVDRQTKVIWVSILTAASVFTLFFSISSAGSILAIAGIVAALVYLVDVRPRVDSIQGRSWFRKHG</sequence>
<evidence type="ECO:0000256" key="1">
    <source>
        <dbReference type="SAM" id="Phobius"/>
    </source>
</evidence>
<dbReference type="EMBL" id="JABBNB010000005">
    <property type="protein sequence ID" value="NMO00769.1"/>
    <property type="molecule type" value="Genomic_DNA"/>
</dbReference>
<evidence type="ECO:0000313" key="3">
    <source>
        <dbReference type="Proteomes" id="UP000550729"/>
    </source>
</evidence>
<feature type="transmembrane region" description="Helical" evidence="1">
    <location>
        <begin position="12"/>
        <end position="33"/>
    </location>
</feature>
<dbReference type="Proteomes" id="UP000550729">
    <property type="component" value="Unassembled WGS sequence"/>
</dbReference>
<keyword evidence="1" id="KW-1133">Transmembrane helix</keyword>